<keyword evidence="4 5" id="KW-0408">Iron</keyword>
<gene>
    <name evidence="7" type="primary">aidD</name>
    <name evidence="7" type="ORF">TMPK1_41170</name>
</gene>
<dbReference type="Gene3D" id="2.60.120.590">
    <property type="entry name" value="Alpha-ketoglutarate-dependent dioxygenase AlkB-like"/>
    <property type="match status" value="1"/>
</dbReference>
<dbReference type="InterPro" id="IPR004574">
    <property type="entry name" value="Alkb"/>
</dbReference>
<keyword evidence="2 7" id="KW-0223">Dioxygenase</keyword>
<accession>A0A8S8XM73</accession>
<dbReference type="GO" id="GO:0035513">
    <property type="term" value="P:oxidative RNA demethylation"/>
    <property type="evidence" value="ECO:0007669"/>
    <property type="project" value="TreeGrafter"/>
</dbReference>
<dbReference type="GO" id="GO:0035516">
    <property type="term" value="F:broad specificity oxidative DNA demethylase activity"/>
    <property type="evidence" value="ECO:0007669"/>
    <property type="project" value="TreeGrafter"/>
</dbReference>
<sequence length="198" mass="21071">MADLFASNIETIRDGVVLLRGFADARVLLPLIDDIASVSPFRSMTVPGGKSMSVATTSCGARGWYTDARGYRYETIDPVTGRPWPAMPDAFRTLAIDAAARAGFVGFDPDSCLINRYAPGAKMGAHVDKDELDFNQPIVSVSLGLPARFKIADAVIPLSDGDVVVFGGPARKAKHGVSPVAAGALPYRFNLTFRRAGP</sequence>
<evidence type="ECO:0000256" key="1">
    <source>
        <dbReference type="ARBA" id="ARBA00022723"/>
    </source>
</evidence>
<evidence type="ECO:0000256" key="3">
    <source>
        <dbReference type="ARBA" id="ARBA00023002"/>
    </source>
</evidence>
<evidence type="ECO:0000256" key="5">
    <source>
        <dbReference type="PIRSR" id="PIRSR604574-2"/>
    </source>
</evidence>
<dbReference type="PROSITE" id="PS51471">
    <property type="entry name" value="FE2OG_OXY"/>
    <property type="match status" value="1"/>
</dbReference>
<feature type="binding site" evidence="5">
    <location>
        <position position="128"/>
    </location>
    <ligand>
        <name>Fe cation</name>
        <dbReference type="ChEBI" id="CHEBI:24875"/>
        <note>catalytic</note>
    </ligand>
</feature>
<name>A0A8S8XM73_9PROT</name>
<dbReference type="GO" id="GO:0035515">
    <property type="term" value="F:oxidative RNA demethylase activity"/>
    <property type="evidence" value="ECO:0007669"/>
    <property type="project" value="TreeGrafter"/>
</dbReference>
<proteinExistence type="predicted"/>
<dbReference type="AlphaFoldDB" id="A0A8S8XM73"/>
<comment type="caution">
    <text evidence="7">The sequence shown here is derived from an EMBL/GenBank/DDBJ whole genome shotgun (WGS) entry which is preliminary data.</text>
</comment>
<evidence type="ECO:0000259" key="6">
    <source>
        <dbReference type="PROSITE" id="PS51471"/>
    </source>
</evidence>
<dbReference type="GO" id="GO:0008198">
    <property type="term" value="F:ferrous iron binding"/>
    <property type="evidence" value="ECO:0007669"/>
    <property type="project" value="TreeGrafter"/>
</dbReference>
<keyword evidence="1 5" id="KW-0479">Metal-binding</keyword>
<protein>
    <submittedName>
        <fullName evidence="7">Alpha-ketoglutarate-dependent dioxygenase AlkB</fullName>
    </submittedName>
</protein>
<feature type="binding site" evidence="5">
    <location>
        <position position="126"/>
    </location>
    <ligand>
        <name>Fe cation</name>
        <dbReference type="ChEBI" id="CHEBI:24875"/>
        <note>catalytic</note>
    </ligand>
</feature>
<feature type="binding site" evidence="5">
    <location>
        <position position="175"/>
    </location>
    <ligand>
        <name>Fe cation</name>
        <dbReference type="ChEBI" id="CHEBI:24875"/>
        <note>catalytic</note>
    </ligand>
</feature>
<dbReference type="Pfam" id="PF13532">
    <property type="entry name" value="2OG-FeII_Oxy_2"/>
    <property type="match status" value="1"/>
</dbReference>
<evidence type="ECO:0000256" key="4">
    <source>
        <dbReference type="ARBA" id="ARBA00023004"/>
    </source>
</evidence>
<evidence type="ECO:0000313" key="7">
    <source>
        <dbReference type="EMBL" id="GIL41880.1"/>
    </source>
</evidence>
<comment type="cofactor">
    <cofactor evidence="5">
        <name>Fe(2+)</name>
        <dbReference type="ChEBI" id="CHEBI:29033"/>
    </cofactor>
    <text evidence="5">Binds 1 Fe(2+) ion per subunit.</text>
</comment>
<feature type="domain" description="Fe2OG dioxygenase" evidence="6">
    <location>
        <begin position="108"/>
        <end position="197"/>
    </location>
</feature>
<dbReference type="InterPro" id="IPR027450">
    <property type="entry name" value="AlkB-like"/>
</dbReference>
<dbReference type="Proteomes" id="UP000681075">
    <property type="component" value="Unassembled WGS sequence"/>
</dbReference>
<dbReference type="RefSeq" id="WP_420245562.1">
    <property type="nucleotide sequence ID" value="NZ_BOPV01000001.1"/>
</dbReference>
<organism evidence="7 8">
    <name type="scientific">Roseiterribacter gracilis</name>
    <dbReference type="NCBI Taxonomy" id="2812848"/>
    <lineage>
        <taxon>Bacteria</taxon>
        <taxon>Pseudomonadati</taxon>
        <taxon>Pseudomonadota</taxon>
        <taxon>Alphaproteobacteria</taxon>
        <taxon>Rhodospirillales</taxon>
        <taxon>Roseiterribacteraceae</taxon>
        <taxon>Roseiterribacter</taxon>
    </lineage>
</organism>
<keyword evidence="8" id="KW-1185">Reference proteome</keyword>
<keyword evidence="3" id="KW-0560">Oxidoreductase</keyword>
<reference evidence="7" key="1">
    <citation type="submission" date="2021-02" db="EMBL/GenBank/DDBJ databases">
        <title>Genome sequence of Rhodospirillales sp. strain TMPK1 isolated from soil.</title>
        <authorList>
            <person name="Nakai R."/>
            <person name="Kusada H."/>
            <person name="Tamaki H."/>
        </authorList>
    </citation>
    <scope>NUCLEOTIDE SEQUENCE</scope>
    <source>
        <strain evidence="7">TMPK1</strain>
    </source>
</reference>
<evidence type="ECO:0000313" key="8">
    <source>
        <dbReference type="Proteomes" id="UP000681075"/>
    </source>
</evidence>
<dbReference type="PANTHER" id="PTHR16557:SF2">
    <property type="entry name" value="NUCLEIC ACID DIOXYGENASE ALKBH1"/>
    <property type="match status" value="1"/>
</dbReference>
<dbReference type="InterPro" id="IPR037151">
    <property type="entry name" value="AlkB-like_sf"/>
</dbReference>
<dbReference type="PANTHER" id="PTHR16557">
    <property type="entry name" value="ALKYLATED DNA REPAIR PROTEIN ALKB-RELATED"/>
    <property type="match status" value="1"/>
</dbReference>
<dbReference type="EMBL" id="BOPV01000001">
    <property type="protein sequence ID" value="GIL41880.1"/>
    <property type="molecule type" value="Genomic_DNA"/>
</dbReference>
<evidence type="ECO:0000256" key="2">
    <source>
        <dbReference type="ARBA" id="ARBA00022964"/>
    </source>
</evidence>
<dbReference type="GO" id="GO:0005737">
    <property type="term" value="C:cytoplasm"/>
    <property type="evidence" value="ECO:0007669"/>
    <property type="project" value="TreeGrafter"/>
</dbReference>
<dbReference type="SUPFAM" id="SSF51197">
    <property type="entry name" value="Clavaminate synthase-like"/>
    <property type="match status" value="1"/>
</dbReference>
<dbReference type="InterPro" id="IPR005123">
    <property type="entry name" value="Oxoglu/Fe-dep_dioxygenase_dom"/>
</dbReference>